<comment type="caution">
    <text evidence="3">The sequence shown here is derived from an EMBL/GenBank/DDBJ whole genome shotgun (WGS) entry which is preliminary data.</text>
</comment>
<feature type="transmembrane region" description="Helical" evidence="2">
    <location>
        <begin position="20"/>
        <end position="38"/>
    </location>
</feature>
<accession>A0A1F7GMU4</accession>
<dbReference type="InterPro" id="IPR023365">
    <property type="entry name" value="Sortase_dom-sf"/>
</dbReference>
<protein>
    <recommendedName>
        <fullName evidence="5">Sortase</fullName>
    </recommendedName>
</protein>
<dbReference type="InterPro" id="IPR005754">
    <property type="entry name" value="Sortase"/>
</dbReference>
<organism evidence="3 4">
    <name type="scientific">Candidatus Roizmanbacteria bacterium RIFCSPHIGHO2_01_FULL_39_8</name>
    <dbReference type="NCBI Taxonomy" id="1802033"/>
    <lineage>
        <taxon>Bacteria</taxon>
        <taxon>Candidatus Roizmaniibacteriota</taxon>
    </lineage>
</organism>
<evidence type="ECO:0000256" key="1">
    <source>
        <dbReference type="ARBA" id="ARBA00022801"/>
    </source>
</evidence>
<proteinExistence type="predicted"/>
<keyword evidence="1" id="KW-0378">Hydrolase</keyword>
<keyword evidence="2" id="KW-0812">Transmembrane</keyword>
<dbReference type="EMBL" id="MFZI01000040">
    <property type="protein sequence ID" value="OGK20105.1"/>
    <property type="molecule type" value="Genomic_DNA"/>
</dbReference>
<evidence type="ECO:0000256" key="2">
    <source>
        <dbReference type="SAM" id="Phobius"/>
    </source>
</evidence>
<dbReference type="GO" id="GO:0016787">
    <property type="term" value="F:hydrolase activity"/>
    <property type="evidence" value="ECO:0007669"/>
    <property type="project" value="UniProtKB-KW"/>
</dbReference>
<reference evidence="3 4" key="1">
    <citation type="journal article" date="2016" name="Nat. Commun.">
        <title>Thousands of microbial genomes shed light on interconnected biogeochemical processes in an aquifer system.</title>
        <authorList>
            <person name="Anantharaman K."/>
            <person name="Brown C.T."/>
            <person name="Hug L.A."/>
            <person name="Sharon I."/>
            <person name="Castelle C.J."/>
            <person name="Probst A.J."/>
            <person name="Thomas B.C."/>
            <person name="Singh A."/>
            <person name="Wilkins M.J."/>
            <person name="Karaoz U."/>
            <person name="Brodie E.L."/>
            <person name="Williams K.H."/>
            <person name="Hubbard S.S."/>
            <person name="Banfield J.F."/>
        </authorList>
    </citation>
    <scope>NUCLEOTIDE SEQUENCE [LARGE SCALE GENOMIC DNA]</scope>
</reference>
<dbReference type="Gene3D" id="2.40.260.10">
    <property type="entry name" value="Sortase"/>
    <property type="match status" value="1"/>
</dbReference>
<evidence type="ECO:0008006" key="5">
    <source>
        <dbReference type="Google" id="ProtNLM"/>
    </source>
</evidence>
<evidence type="ECO:0000313" key="3">
    <source>
        <dbReference type="EMBL" id="OGK20105.1"/>
    </source>
</evidence>
<keyword evidence="2" id="KW-0472">Membrane</keyword>
<sequence length="248" mass="28559">MALYSYIKQINTPRRRVVQYVSYLALVSGSLLLFWSFYPVLAFEIYSNIFLRQDYLSPVPRSQIVSSLDEANSVLGSYDVFSNNLRDFTQVDLWFPTKPQTFVKQDIQIKEYSLSIPKLNIVDAKVIVGGEDLKKSLVHYLPETLPGEYGNVVIFGHSTLPQLYNPKDYTTIFTYLPSLDKGDRIKVTIGDKEYEYETFESFVVNPDQVSVLEQKTDASYLTLITCVPPGTYWKRLVLRAKLVKYIEL</sequence>
<dbReference type="Proteomes" id="UP000177026">
    <property type="component" value="Unassembled WGS sequence"/>
</dbReference>
<name>A0A1F7GMU4_9BACT</name>
<dbReference type="NCBIfam" id="TIGR01076">
    <property type="entry name" value="sortase_fam"/>
    <property type="match status" value="1"/>
</dbReference>
<dbReference type="AlphaFoldDB" id="A0A1F7GMU4"/>
<evidence type="ECO:0000313" key="4">
    <source>
        <dbReference type="Proteomes" id="UP000177026"/>
    </source>
</evidence>
<gene>
    <name evidence="3" type="ORF">A2866_01095</name>
</gene>
<keyword evidence="2" id="KW-1133">Transmembrane helix</keyword>
<dbReference type="Pfam" id="PF04203">
    <property type="entry name" value="Sortase"/>
    <property type="match status" value="1"/>
</dbReference>
<dbReference type="SUPFAM" id="SSF63817">
    <property type="entry name" value="Sortase"/>
    <property type="match status" value="1"/>
</dbReference>